<evidence type="ECO:0000313" key="3">
    <source>
        <dbReference type="EMBL" id="SDI39556.1"/>
    </source>
</evidence>
<dbReference type="InterPro" id="IPR012577">
    <property type="entry name" value="NIPSNAP"/>
</dbReference>
<protein>
    <submittedName>
        <fullName evidence="3">NIPSNAP protein</fullName>
    </submittedName>
</protein>
<dbReference type="AlphaFoldDB" id="A0A1G8K7U9"/>
<dbReference type="SUPFAM" id="SSF54909">
    <property type="entry name" value="Dimeric alpha+beta barrel"/>
    <property type="match status" value="1"/>
</dbReference>
<dbReference type="PANTHER" id="PTHR21017">
    <property type="entry name" value="NIPSNAP-RELATED"/>
    <property type="match status" value="1"/>
</dbReference>
<dbReference type="Gene3D" id="3.30.70.100">
    <property type="match status" value="1"/>
</dbReference>
<dbReference type="OrthoDB" id="4124121at2"/>
<sequence>MIFDHRIYTCRPGTIKKHMALYEEHGFAAQSRHLGAPVLYGATETGDVNSYVHVWRYDSPQHRTDCRAALAADPDWQAYLRLSAEAGYLTSQVNSILTPAPFFTLPGTE</sequence>
<dbReference type="InterPro" id="IPR011008">
    <property type="entry name" value="Dimeric_a/b-barrel"/>
</dbReference>
<keyword evidence="4" id="KW-1185">Reference proteome</keyword>
<dbReference type="RefSeq" id="WP_089844824.1">
    <property type="nucleotide sequence ID" value="NZ_FNEJ01000004.1"/>
</dbReference>
<evidence type="ECO:0000256" key="1">
    <source>
        <dbReference type="ARBA" id="ARBA00005291"/>
    </source>
</evidence>
<accession>A0A1G8K7U9</accession>
<dbReference type="Pfam" id="PF07978">
    <property type="entry name" value="NIPSNAP"/>
    <property type="match status" value="1"/>
</dbReference>
<dbReference type="PANTHER" id="PTHR21017:SF17">
    <property type="entry name" value="PROTEIN NIPSNAP"/>
    <property type="match status" value="1"/>
</dbReference>
<reference evidence="3 4" key="1">
    <citation type="submission" date="2016-10" db="EMBL/GenBank/DDBJ databases">
        <authorList>
            <person name="de Groot N.N."/>
        </authorList>
    </citation>
    <scope>NUCLEOTIDE SEQUENCE [LARGE SCALE GENOMIC DNA]</scope>
    <source>
        <strain evidence="3 4">DSM 26424</strain>
    </source>
</reference>
<dbReference type="InterPro" id="IPR051557">
    <property type="entry name" value="NipSnap_domain"/>
</dbReference>
<dbReference type="STRING" id="555512.SAMN04487993_100483"/>
<gene>
    <name evidence="3" type="ORF">SAMN04487993_100483</name>
</gene>
<feature type="domain" description="NIPSNAP" evidence="2">
    <location>
        <begin position="5"/>
        <end position="102"/>
    </location>
</feature>
<evidence type="ECO:0000259" key="2">
    <source>
        <dbReference type="Pfam" id="PF07978"/>
    </source>
</evidence>
<organism evidence="3 4">
    <name type="scientific">Salipiger marinus</name>
    <dbReference type="NCBI Taxonomy" id="555512"/>
    <lineage>
        <taxon>Bacteria</taxon>
        <taxon>Pseudomonadati</taxon>
        <taxon>Pseudomonadota</taxon>
        <taxon>Alphaproteobacteria</taxon>
        <taxon>Rhodobacterales</taxon>
        <taxon>Roseobacteraceae</taxon>
        <taxon>Salipiger</taxon>
    </lineage>
</organism>
<comment type="similarity">
    <text evidence="1">Belongs to the NipSnap family.</text>
</comment>
<proteinExistence type="inferred from homology"/>
<dbReference type="EMBL" id="FNEJ01000004">
    <property type="protein sequence ID" value="SDI39556.1"/>
    <property type="molecule type" value="Genomic_DNA"/>
</dbReference>
<dbReference type="Proteomes" id="UP000199093">
    <property type="component" value="Unassembled WGS sequence"/>
</dbReference>
<evidence type="ECO:0000313" key="4">
    <source>
        <dbReference type="Proteomes" id="UP000199093"/>
    </source>
</evidence>
<name>A0A1G8K7U9_9RHOB</name>